<dbReference type="InterPro" id="IPR036961">
    <property type="entry name" value="Kinesin_motor_dom_sf"/>
</dbReference>
<feature type="coiled-coil region" evidence="1">
    <location>
        <begin position="237"/>
        <end position="271"/>
    </location>
</feature>
<protein>
    <recommendedName>
        <fullName evidence="6">Kinesin motor domain-containing protein</fullName>
    </recommendedName>
</protein>
<dbReference type="InterPro" id="IPR027417">
    <property type="entry name" value="P-loop_NTPase"/>
</dbReference>
<evidence type="ECO:0000256" key="3">
    <source>
        <dbReference type="SAM" id="Phobius"/>
    </source>
</evidence>
<dbReference type="SUPFAM" id="SSF52540">
    <property type="entry name" value="P-loop containing nucleoside triphosphate hydrolases"/>
    <property type="match status" value="1"/>
</dbReference>
<proteinExistence type="predicted"/>
<dbReference type="Gene3D" id="3.40.850.10">
    <property type="entry name" value="Kinesin motor domain"/>
    <property type="match status" value="1"/>
</dbReference>
<name>A0A5K0U8I8_9VIRU</name>
<feature type="compositionally biased region" description="Polar residues" evidence="2">
    <location>
        <begin position="1352"/>
        <end position="1361"/>
    </location>
</feature>
<feature type="compositionally biased region" description="Basic and acidic residues" evidence="2">
    <location>
        <begin position="1373"/>
        <end position="1385"/>
    </location>
</feature>
<evidence type="ECO:0008006" key="6">
    <source>
        <dbReference type="Google" id="ProtNLM"/>
    </source>
</evidence>
<accession>A0A5K0U8I8</accession>
<organism evidence="4 5">
    <name type="scientific">Yasminevirus sp. GU-2018</name>
    <dbReference type="NCBI Taxonomy" id="2420051"/>
    <lineage>
        <taxon>Viruses</taxon>
        <taxon>Varidnaviria</taxon>
        <taxon>Bamfordvirae</taxon>
        <taxon>Nucleocytoviricota</taxon>
        <taxon>Megaviricetes</taxon>
        <taxon>Imitervirales</taxon>
        <taxon>Mimiviridae</taxon>
        <taxon>Klosneuvirinae</taxon>
        <taxon>Yasminevirus</taxon>
        <taxon>Yasminevirus saudimassiliense</taxon>
    </lineage>
</organism>
<evidence type="ECO:0000313" key="4">
    <source>
        <dbReference type="EMBL" id="VBB18197.1"/>
    </source>
</evidence>
<dbReference type="Proteomes" id="UP000594342">
    <property type="component" value="Unassembled WGS sequence"/>
</dbReference>
<reference evidence="4 5" key="1">
    <citation type="submission" date="2018-10" db="EMBL/GenBank/DDBJ databases">
        <authorList>
            <consortium name="IHU Genomes"/>
        </authorList>
    </citation>
    <scope>NUCLEOTIDE SEQUENCE [LARGE SCALE GENOMIC DNA]</scope>
    <source>
        <strain evidence="4 5">A1</strain>
    </source>
</reference>
<evidence type="ECO:0000313" key="5">
    <source>
        <dbReference type="Proteomes" id="UP000594342"/>
    </source>
</evidence>
<keyword evidence="3" id="KW-0812">Transmembrane</keyword>
<keyword evidence="3" id="KW-1133">Transmembrane helix</keyword>
<keyword evidence="3" id="KW-0472">Membrane</keyword>
<feature type="transmembrane region" description="Helical" evidence="3">
    <location>
        <begin position="114"/>
        <end position="134"/>
    </location>
</feature>
<dbReference type="EMBL" id="UPSH01000001">
    <property type="protein sequence ID" value="VBB18197.1"/>
    <property type="molecule type" value="Genomic_DNA"/>
</dbReference>
<keyword evidence="1" id="KW-0175">Coiled coil</keyword>
<sequence length="1989" mass="222431">MNSNGSAVELRTIQKKYAYVKTDALMQRIFTNLNSCAENLQKMSFLEEIALSSDSESDSSKFVGGGHSSRCIDKMLSAKSFNELGILSTDTPPDMSSRQKVVFQRKKLKKYKNMYLGLSNLYSYIRNVAVYYYYLSLMSRKSNNTMMVKLNGLNDMIGEWSKKVGTDITITNNKVENIELMMNVLNKVLEKPIDVDLKVKGSVGKNVLRLDSALSTGDEKKGASKMTQVGGDFTDDYEEAKSKIKQIIDNNSFLNEKLESLQSRMKSVIEDNENLFTIRAKVEFVTNKLEECIKNKDDESAVQMVYDLNDLMNILQEYDSTKMVDVITSIDSLVAYLEKVLKKDEGTATKTLDSMNTSDKTALESLMRNVIESIGKKGKELGVKEKEVSVEEPFKGGARMGANRQTKQRGLFGGDITNLREDYSKKYELSVDNIKKSIDTYNKSESIIKLNQQDLDKVMNTDVSDPKLAETNLAKLVTLSLNLKQLNSMTISLVKLLEAFKPETLNWKAVWEIAFAHKTNTDFYTELLDKNVFNIVSGSGSTTFKELEISGSKPDYKYEIENIDEVDILNVTYTALCALYFALAKYIMCNVILQTDDKEGAEINKVSRLLRKMDQNLSKSFSHTFADHDHAYLSGSKRASTDDAVSLTKEQQSSIWMTDSEIEEITKFLTQATGSEKILLVKGDVTPTMVFFQEFTHMSNISLARDSNASVQGQLNDTVTGIKKKIDSVLLDAKTMFNRVATMLGYTDRFKSIVDKMETEKSVPNVSTFVEILDLLKTPKKVSGKLSGGFQKGGSLGVELVKGFVQLYRRSYQDYINLKRIEKYSHVQVGGRKKLEPNILPRIGAKRTKLQETFKKTMLDLVKVVYVLQKKLQAGGELSASAEVNAFIKLYGETKATVDTANNAFVRLLPMIFFAIEFPPELYMQNNPKSHYYITYNYPELVYNSLQKGVAPKKFLGYHQAFLAKNANDSTHDLITDRLIGLDTLTGLGNDPKQPKNAVSNIMFAVGASGTGKTTRYFGYRGTGGKTEDKVGVMEHIINTSRGKSRVDMAYFVCYGREKTSATDTMYDETLLFVRKNKFGDDFDIFPFTMALKESDKVPKETPITYTNFYTKLMSRKLCAMEPASFTDYALNKGDVACKKPVDVNLSFREVLEKTEDEESSIWTNISDTTQDGLKDLFQELITKQKQLRTVMPTVNNIESSRGHTCMLLKFTNRDTEKVSYFPLFDMAGTENVDGINQFYTDIDGDKSISNGAENMQRLVETLLRQEQKDKTAEVRYVANNKDVVSLKEIRDMFVAKLRQIAPASGSSSVSSPAKSIESGVGSVVSSSEKQVVKVNSEPTVVPPAKKDIGNPVSSKQTNLGKPSKGIVAKKPTIKEKSASVKSDEQDGEGEPIGLATLPGLEGGGKKEIVNIEEFLSGIKSLDDLVPAKEVSLVKKVRNEGAYINHTIAMIIFAVLCVGETQKAGTNASGEDTFDNILPEVQKKMKQSTLCNAELRSKGDPTCGPTMYLFNDTIDYHHILNNSSIWAQIVFGFLYWNSETADSTTAYFKSFLSDVGNNKGKLSSERSYTIDMSDPGYLYNFDRDISINPTIFVSLEDIASLDIKKLETFTEVTTNAGVKLYNSDTKKNDKLYLAVQGDVLLSLGLTGDVVEVTDGTDEKIAVTNAIKTKKSVMQILKEMIIESFRRLLIKDLGESMKGQNNPSAFENKVKKFTRSKGVINFVKAGPGAKPDDPNKFGFKKEDIQSATVEFCKKHGCYFIAASSFEGMNDTLKKFGTAIDVSLQDAYTALRLHYLDSINSIKLGWPILTEPELNEAQTTLTKFFSGLPQETQYNIVHILFTGAFDSVHGGQGQKLSEQDRKKLDTVLNSLDKQTRSFIFKNINEKRSDVPTKALSAYKPLIDLLSEYIKKSVDDKKDDFHRSQVERVRDPSRNFYPPMAVLMHCITGQIEKFEMVNATLEMSKTLYDAVNVTDASVKPISVFEDVTVVPE</sequence>
<keyword evidence="5" id="KW-1185">Reference proteome</keyword>
<evidence type="ECO:0000256" key="2">
    <source>
        <dbReference type="SAM" id="MobiDB-lite"/>
    </source>
</evidence>
<gene>
    <name evidence="4" type="ORF">YASMINEVIRUS_660</name>
</gene>
<evidence type="ECO:0000256" key="1">
    <source>
        <dbReference type="SAM" id="Coils"/>
    </source>
</evidence>
<comment type="caution">
    <text evidence="4">The sequence shown here is derived from an EMBL/GenBank/DDBJ whole genome shotgun (WGS) entry which is preliminary data.</text>
</comment>
<feature type="region of interest" description="Disordered" evidence="2">
    <location>
        <begin position="1341"/>
        <end position="1398"/>
    </location>
</feature>